<proteinExistence type="predicted"/>
<organism evidence="4 5">
    <name type="scientific">Microvirga arsenatis</name>
    <dbReference type="NCBI Taxonomy" id="2692265"/>
    <lineage>
        <taxon>Bacteria</taxon>
        <taxon>Pseudomonadati</taxon>
        <taxon>Pseudomonadota</taxon>
        <taxon>Alphaproteobacteria</taxon>
        <taxon>Hyphomicrobiales</taxon>
        <taxon>Methylobacteriaceae</taxon>
        <taxon>Microvirga</taxon>
    </lineage>
</organism>
<sequence>MYLITKKTSSRVVGLALSCAMAISAVSPAAAQMPNFGSVLGGAVGGAVGSRHGAGGAIAGAIIGIAAGAILQGLIDDIEKRNAKAAANAALKSGSSGNRTFKNSKGQQVKVSTNVKETTNSQGRKCRQVTTQVERDGKAESGGGTETVCQVQLASGKTGYPTIE</sequence>
<evidence type="ECO:0000313" key="5">
    <source>
        <dbReference type="Proteomes" id="UP000818323"/>
    </source>
</evidence>
<evidence type="ECO:0000256" key="1">
    <source>
        <dbReference type="SAM" id="MobiDB-lite"/>
    </source>
</evidence>
<keyword evidence="2" id="KW-1133">Transmembrane helix</keyword>
<dbReference type="RefSeq" id="WP_161722822.1">
    <property type="nucleotide sequence ID" value="NZ_JAAAXI010000005.1"/>
</dbReference>
<evidence type="ECO:0000256" key="3">
    <source>
        <dbReference type="SAM" id="SignalP"/>
    </source>
</evidence>
<keyword evidence="2" id="KW-0812">Transmembrane</keyword>
<feature type="compositionally biased region" description="Polar residues" evidence="1">
    <location>
        <begin position="99"/>
        <end position="132"/>
    </location>
</feature>
<comment type="caution">
    <text evidence="4">The sequence shown here is derived from an EMBL/GenBank/DDBJ whole genome shotgun (WGS) entry which is preliminary data.</text>
</comment>
<keyword evidence="5" id="KW-1185">Reference proteome</keyword>
<evidence type="ECO:0008006" key="6">
    <source>
        <dbReference type="Google" id="ProtNLM"/>
    </source>
</evidence>
<gene>
    <name evidence="4" type="ORF">GR303_13795</name>
</gene>
<name>A0ABW9Z475_9HYPH</name>
<dbReference type="Proteomes" id="UP000818323">
    <property type="component" value="Unassembled WGS sequence"/>
</dbReference>
<protein>
    <recommendedName>
        <fullName evidence="6">17 kDa surface antigen</fullName>
    </recommendedName>
</protein>
<dbReference type="EMBL" id="JAAAXJ010000006">
    <property type="protein sequence ID" value="NBJ25429.1"/>
    <property type="molecule type" value="Genomic_DNA"/>
</dbReference>
<keyword evidence="2" id="KW-0472">Membrane</keyword>
<feature type="signal peptide" evidence="3">
    <location>
        <begin position="1"/>
        <end position="31"/>
    </location>
</feature>
<feature type="region of interest" description="Disordered" evidence="1">
    <location>
        <begin position="94"/>
        <end position="144"/>
    </location>
</feature>
<evidence type="ECO:0000256" key="2">
    <source>
        <dbReference type="SAM" id="Phobius"/>
    </source>
</evidence>
<feature type="transmembrane region" description="Helical" evidence="2">
    <location>
        <begin position="55"/>
        <end position="75"/>
    </location>
</feature>
<evidence type="ECO:0000313" key="4">
    <source>
        <dbReference type="EMBL" id="NBJ25429.1"/>
    </source>
</evidence>
<reference evidence="4 5" key="1">
    <citation type="submission" date="2020-01" db="EMBL/GenBank/DDBJ databases">
        <title>Microvirga sp. nov., an arsenate reduction bacterium isolated from Tibet hotspring sediments.</title>
        <authorList>
            <person name="Yuan C.-G."/>
        </authorList>
    </citation>
    <scope>NUCLEOTIDE SEQUENCE [LARGE SCALE GENOMIC DNA]</scope>
    <source>
        <strain evidence="4 5">SYSU G3D203</strain>
    </source>
</reference>
<accession>A0ABW9Z475</accession>
<keyword evidence="3" id="KW-0732">Signal</keyword>
<feature type="chain" id="PRO_5046481985" description="17 kDa surface antigen" evidence="3">
    <location>
        <begin position="32"/>
        <end position="164"/>
    </location>
</feature>